<dbReference type="EMBL" id="ACKY01000008">
    <property type="protein sequence ID" value="EEV89762.1"/>
    <property type="molecule type" value="Genomic_DNA"/>
</dbReference>
<organism evidence="2 3">
    <name type="scientific">Cardiobacterium hominis (strain ATCC 15826 / DSM 8339 / NCTC 10426 / 6573)</name>
    <dbReference type="NCBI Taxonomy" id="638300"/>
    <lineage>
        <taxon>Bacteria</taxon>
        <taxon>Pseudomonadati</taxon>
        <taxon>Pseudomonadota</taxon>
        <taxon>Gammaproteobacteria</taxon>
        <taxon>Cardiobacteriales</taxon>
        <taxon>Cardiobacteriaceae</taxon>
        <taxon>Cardiobacterium</taxon>
    </lineage>
</organism>
<evidence type="ECO:0000313" key="2">
    <source>
        <dbReference type="EMBL" id="EEV89762.1"/>
    </source>
</evidence>
<dbReference type="AlphaFoldDB" id="C8N6K4"/>
<comment type="caution">
    <text evidence="2">The sequence shown here is derived from an EMBL/GenBank/DDBJ whole genome shotgun (WGS) entry which is preliminary data.</text>
</comment>
<dbReference type="SUPFAM" id="SSF56925">
    <property type="entry name" value="OMPA-like"/>
    <property type="match status" value="1"/>
</dbReference>
<evidence type="ECO:0000259" key="1">
    <source>
        <dbReference type="Pfam" id="PF01298"/>
    </source>
</evidence>
<proteinExistence type="predicted"/>
<dbReference type="Proteomes" id="UP000004870">
    <property type="component" value="Unassembled WGS sequence"/>
</dbReference>
<evidence type="ECO:0000313" key="3">
    <source>
        <dbReference type="Proteomes" id="UP000004870"/>
    </source>
</evidence>
<dbReference type="Gene3D" id="2.40.160.90">
    <property type="match status" value="1"/>
</dbReference>
<dbReference type="InterPro" id="IPR001677">
    <property type="entry name" value="TbpB_B_D"/>
</dbReference>
<dbReference type="InterPro" id="IPR011250">
    <property type="entry name" value="OMP/PagP_B-barrel"/>
</dbReference>
<protein>
    <recommendedName>
        <fullName evidence="1">Transferrin-binding protein B C-lobe/N-lobe beta-barrel domain-containing protein</fullName>
    </recommendedName>
</protein>
<name>C8N6K4_CARH6</name>
<feature type="domain" description="Transferrin-binding protein B C-lobe/N-lobe beta-barrel" evidence="1">
    <location>
        <begin position="59"/>
        <end position="160"/>
    </location>
</feature>
<sequence length="160" mass="16841">MLIYGSATGKDGHFTAPDNRSYQSFQVSDNSYAYSQFGFAYASDNTLGGFYRGQPVGSMPTSGTATYRGDAIVATFNGENFNKTELGTVRADADFAARKLQFSLNSASHQGSIDAAIDNNLFIGANSNNSVGGVFYGPNAEEIAGSYSAAGVFAVYGAKR</sequence>
<dbReference type="HOGENOM" id="CLU_1649054_0_0_6"/>
<dbReference type="Pfam" id="PF01298">
    <property type="entry name" value="TbpB_B_D"/>
    <property type="match status" value="1"/>
</dbReference>
<reference evidence="2 3" key="1">
    <citation type="submission" date="2009-08" db="EMBL/GenBank/DDBJ databases">
        <authorList>
            <person name="Qin X."/>
            <person name="Bachman B."/>
            <person name="Battles P."/>
            <person name="Bell A."/>
            <person name="Bess C."/>
            <person name="Bickham C."/>
            <person name="Chaboub L."/>
            <person name="Chen D."/>
            <person name="Coyle M."/>
            <person name="Deiros D.R."/>
            <person name="Dinh H."/>
            <person name="Forbes L."/>
            <person name="Fowler G."/>
            <person name="Francisco L."/>
            <person name="Fu Q."/>
            <person name="Gubbala S."/>
            <person name="Hale W."/>
            <person name="Han Y."/>
            <person name="Hemphill L."/>
            <person name="Highlander S.K."/>
            <person name="Hirani K."/>
            <person name="Hogues M."/>
            <person name="Jackson L."/>
            <person name="Jakkamsetti A."/>
            <person name="Javaid M."/>
            <person name="Jiang H."/>
            <person name="Korchina V."/>
            <person name="Kovar C."/>
            <person name="Lara F."/>
            <person name="Lee S."/>
            <person name="Mata R."/>
            <person name="Mathew T."/>
            <person name="Moen C."/>
            <person name="Morales K."/>
            <person name="Munidasa M."/>
            <person name="Nazareth L."/>
            <person name="Ngo R."/>
            <person name="Nguyen L."/>
            <person name="Okwuonu G."/>
            <person name="Ongeri F."/>
            <person name="Patil S."/>
            <person name="Petrosino J."/>
            <person name="Pham C."/>
            <person name="Pham P."/>
            <person name="Pu L.-L."/>
            <person name="Puazo M."/>
            <person name="Raj R."/>
            <person name="Reid J."/>
            <person name="Rouhana J."/>
            <person name="Saada N."/>
            <person name="Shang Y."/>
            <person name="Simmons D."/>
            <person name="Thornton R."/>
            <person name="Warren J."/>
            <person name="Weissenberger G."/>
            <person name="Zhang J."/>
            <person name="Zhang L."/>
            <person name="Zhou C."/>
            <person name="Zhu D."/>
            <person name="Muzny D."/>
            <person name="Worley K."/>
            <person name="Gibbs R."/>
        </authorList>
    </citation>
    <scope>NUCLEOTIDE SEQUENCE [LARGE SCALE GENOMIC DNA]</scope>
    <source>
        <strain evidence="3">ATCC 15826 / DSM 8339 / NCTC 10426 / 6573</strain>
    </source>
</reference>
<keyword evidence="3" id="KW-1185">Reference proteome</keyword>
<accession>C8N6K4</accession>
<gene>
    <name evidence="2" type="ORF">HMPREF0198_0130</name>
</gene>